<dbReference type="RefSeq" id="WP_305895124.1">
    <property type="nucleotide sequence ID" value="NZ_JAUZVZ010000038.1"/>
</dbReference>
<organism evidence="2 3">
    <name type="scientific">Alkalimonas collagenimarina</name>
    <dbReference type="NCBI Taxonomy" id="400390"/>
    <lineage>
        <taxon>Bacteria</taxon>
        <taxon>Pseudomonadati</taxon>
        <taxon>Pseudomonadota</taxon>
        <taxon>Gammaproteobacteria</taxon>
        <taxon>Alkalimonas</taxon>
    </lineage>
</organism>
<feature type="transmembrane region" description="Helical" evidence="1">
    <location>
        <begin position="87"/>
        <end position="108"/>
    </location>
</feature>
<proteinExistence type="predicted"/>
<dbReference type="EMBL" id="JAUZVZ010000038">
    <property type="protein sequence ID" value="MDP4537878.1"/>
    <property type="molecule type" value="Genomic_DNA"/>
</dbReference>
<keyword evidence="1" id="KW-1133">Transmembrane helix</keyword>
<keyword evidence="1" id="KW-0472">Membrane</keyword>
<protein>
    <submittedName>
        <fullName evidence="2">Uncharacterized protein</fullName>
    </submittedName>
</protein>
<feature type="transmembrane region" description="Helical" evidence="1">
    <location>
        <begin position="20"/>
        <end position="39"/>
    </location>
</feature>
<accession>A0ABT9H3T2</accession>
<comment type="caution">
    <text evidence="2">The sequence shown here is derived from an EMBL/GenBank/DDBJ whole genome shotgun (WGS) entry which is preliminary data.</text>
</comment>
<gene>
    <name evidence="2" type="ORF">Q3O60_16975</name>
</gene>
<feature type="transmembrane region" description="Helical" evidence="1">
    <location>
        <begin position="51"/>
        <end position="75"/>
    </location>
</feature>
<evidence type="ECO:0000313" key="3">
    <source>
        <dbReference type="Proteomes" id="UP001231616"/>
    </source>
</evidence>
<keyword evidence="1" id="KW-0812">Transmembrane</keyword>
<dbReference type="Proteomes" id="UP001231616">
    <property type="component" value="Unassembled WGS sequence"/>
</dbReference>
<name>A0ABT9H3T2_9GAMM</name>
<keyword evidence="3" id="KW-1185">Reference proteome</keyword>
<sequence length="118" mass="12811">MRTIVKEFIDGDSVKRLAIFSDIATITSVILASLLIPAFSLASTGLSFSSIASISVTVLIVVAISSILLAAFLSVDSWLAGRRRYAPLFRITLWCIATAVAILITAFIHDIMTNTYWT</sequence>
<evidence type="ECO:0000256" key="1">
    <source>
        <dbReference type="SAM" id="Phobius"/>
    </source>
</evidence>
<evidence type="ECO:0000313" key="2">
    <source>
        <dbReference type="EMBL" id="MDP4537878.1"/>
    </source>
</evidence>
<reference evidence="2 3" key="1">
    <citation type="submission" date="2023-08" db="EMBL/GenBank/DDBJ databases">
        <authorList>
            <person name="Joshi A."/>
            <person name="Thite S."/>
        </authorList>
    </citation>
    <scope>NUCLEOTIDE SEQUENCE [LARGE SCALE GENOMIC DNA]</scope>
    <source>
        <strain evidence="2 3">AC40</strain>
    </source>
</reference>